<accession>A0ABD0J2F5</accession>
<keyword evidence="2" id="KW-0812">Transmembrane</keyword>
<name>A0ABD0J2F5_9CAEN</name>
<comment type="caution">
    <text evidence="3">The sequence shown here is derived from an EMBL/GenBank/DDBJ whole genome shotgun (WGS) entry which is preliminary data.</text>
</comment>
<dbReference type="Proteomes" id="UP001519460">
    <property type="component" value="Unassembled WGS sequence"/>
</dbReference>
<evidence type="ECO:0000313" key="4">
    <source>
        <dbReference type="Proteomes" id="UP001519460"/>
    </source>
</evidence>
<keyword evidence="4" id="KW-1185">Reference proteome</keyword>
<dbReference type="AlphaFoldDB" id="A0ABD0J2F5"/>
<dbReference type="EMBL" id="JACVVK020000712">
    <property type="protein sequence ID" value="KAK7452825.1"/>
    <property type="molecule type" value="Genomic_DNA"/>
</dbReference>
<evidence type="ECO:0000313" key="3">
    <source>
        <dbReference type="EMBL" id="KAK7452825.1"/>
    </source>
</evidence>
<reference evidence="3 4" key="1">
    <citation type="journal article" date="2023" name="Sci. Data">
        <title>Genome assembly of the Korean intertidal mud-creeper Batillaria attramentaria.</title>
        <authorList>
            <person name="Patra A.K."/>
            <person name="Ho P.T."/>
            <person name="Jun S."/>
            <person name="Lee S.J."/>
            <person name="Kim Y."/>
            <person name="Won Y.J."/>
        </authorList>
    </citation>
    <scope>NUCLEOTIDE SEQUENCE [LARGE SCALE GENOMIC DNA]</scope>
    <source>
        <strain evidence="3">Wonlab-2016</strain>
    </source>
</reference>
<feature type="region of interest" description="Disordered" evidence="1">
    <location>
        <begin position="59"/>
        <end position="121"/>
    </location>
</feature>
<gene>
    <name evidence="3" type="ORF">BaRGS_00039680</name>
</gene>
<proteinExistence type="predicted"/>
<evidence type="ECO:0000256" key="1">
    <source>
        <dbReference type="SAM" id="MobiDB-lite"/>
    </source>
</evidence>
<organism evidence="3 4">
    <name type="scientific">Batillaria attramentaria</name>
    <dbReference type="NCBI Taxonomy" id="370345"/>
    <lineage>
        <taxon>Eukaryota</taxon>
        <taxon>Metazoa</taxon>
        <taxon>Spiralia</taxon>
        <taxon>Lophotrochozoa</taxon>
        <taxon>Mollusca</taxon>
        <taxon>Gastropoda</taxon>
        <taxon>Caenogastropoda</taxon>
        <taxon>Sorbeoconcha</taxon>
        <taxon>Cerithioidea</taxon>
        <taxon>Batillariidae</taxon>
        <taxon>Batillaria</taxon>
    </lineage>
</organism>
<feature type="transmembrane region" description="Helical" evidence="2">
    <location>
        <begin position="12"/>
        <end position="34"/>
    </location>
</feature>
<feature type="non-terminal residue" evidence="3">
    <location>
        <position position="1"/>
    </location>
</feature>
<sequence>TTNEGMKPRSVLAIGLGVMFAVILVVIGITICFVRKRSSDVVINHAADGSAERHVIPEGQQDGACGKSASVRGKAGWEGMEGTSRKSGDGSDTYVNVPTLKKKKKKTAHPEETTGNAEGAA</sequence>
<feature type="non-terminal residue" evidence="3">
    <location>
        <position position="121"/>
    </location>
</feature>
<keyword evidence="2" id="KW-0472">Membrane</keyword>
<evidence type="ECO:0000256" key="2">
    <source>
        <dbReference type="SAM" id="Phobius"/>
    </source>
</evidence>
<keyword evidence="2" id="KW-1133">Transmembrane helix</keyword>
<protein>
    <submittedName>
        <fullName evidence="3">Uncharacterized protein</fullName>
    </submittedName>
</protein>